<organism evidence="2">
    <name type="scientific">uncultured Rubrobacteraceae bacterium</name>
    <dbReference type="NCBI Taxonomy" id="349277"/>
    <lineage>
        <taxon>Bacteria</taxon>
        <taxon>Bacillati</taxon>
        <taxon>Actinomycetota</taxon>
        <taxon>Rubrobacteria</taxon>
        <taxon>Rubrobacterales</taxon>
        <taxon>Rubrobacteraceae</taxon>
        <taxon>environmental samples</taxon>
    </lineage>
</organism>
<feature type="compositionally biased region" description="Basic residues" evidence="1">
    <location>
        <begin position="24"/>
        <end position="34"/>
    </location>
</feature>
<dbReference type="EMBL" id="CADCUW010000544">
    <property type="protein sequence ID" value="CAA9447259.1"/>
    <property type="molecule type" value="Genomic_DNA"/>
</dbReference>
<reference evidence="2" key="1">
    <citation type="submission" date="2020-02" db="EMBL/GenBank/DDBJ databases">
        <authorList>
            <person name="Meier V. D."/>
        </authorList>
    </citation>
    <scope>NUCLEOTIDE SEQUENCE</scope>
    <source>
        <strain evidence="2">AVDCRST_MAG01</strain>
    </source>
</reference>
<sequence>EPQELPQRTAVPRHLRPRLTTTHGSRKGHQNRCL</sequence>
<evidence type="ECO:0000256" key="1">
    <source>
        <dbReference type="SAM" id="MobiDB-lite"/>
    </source>
</evidence>
<dbReference type="AlphaFoldDB" id="A0A6J4QKB5"/>
<feature type="non-terminal residue" evidence="2">
    <location>
        <position position="1"/>
    </location>
</feature>
<proteinExistence type="predicted"/>
<evidence type="ECO:0000313" key="2">
    <source>
        <dbReference type="EMBL" id="CAA9447259.1"/>
    </source>
</evidence>
<protein>
    <submittedName>
        <fullName evidence="2">Uncharacterized protein</fullName>
    </submittedName>
</protein>
<feature type="region of interest" description="Disordered" evidence="1">
    <location>
        <begin position="1"/>
        <end position="34"/>
    </location>
</feature>
<name>A0A6J4QKB5_9ACTN</name>
<accession>A0A6J4QKB5</accession>
<gene>
    <name evidence="2" type="ORF">AVDCRST_MAG01-01-4220</name>
</gene>
<feature type="non-terminal residue" evidence="2">
    <location>
        <position position="34"/>
    </location>
</feature>